<dbReference type="eggNOG" id="COG2267">
    <property type="taxonomic scope" value="Bacteria"/>
</dbReference>
<dbReference type="SUPFAM" id="SSF53474">
    <property type="entry name" value="alpha/beta-Hydrolases"/>
    <property type="match status" value="1"/>
</dbReference>
<dbReference type="PANTHER" id="PTHR43194:SF2">
    <property type="entry name" value="PEROXISOMAL MEMBRANE PROTEIN LPX1"/>
    <property type="match status" value="1"/>
</dbReference>
<proteinExistence type="predicted"/>
<dbReference type="Proteomes" id="UP000050867">
    <property type="component" value="Unassembled WGS sequence"/>
</dbReference>
<dbReference type="GO" id="GO:0003824">
    <property type="term" value="F:catalytic activity"/>
    <property type="evidence" value="ECO:0007669"/>
    <property type="project" value="InterPro"/>
</dbReference>
<dbReference type="STRING" id="76728.AQ490_06315"/>
<feature type="domain" description="Serine aminopeptidase S33" evidence="1">
    <location>
        <begin position="27"/>
        <end position="245"/>
    </location>
</feature>
<gene>
    <name evidence="2" type="ORF">AQ490_06315</name>
</gene>
<evidence type="ECO:0000313" key="3">
    <source>
        <dbReference type="Proteomes" id="UP000050867"/>
    </source>
</evidence>
<evidence type="ECO:0000259" key="1">
    <source>
        <dbReference type="Pfam" id="PF12146"/>
    </source>
</evidence>
<dbReference type="Pfam" id="PF12146">
    <property type="entry name" value="Hydrolase_4"/>
    <property type="match status" value="1"/>
</dbReference>
<keyword evidence="3" id="KW-1185">Reference proteome</keyword>
<sequence length="271" mass="28136">MNTTTTEFLETAGGRLAYDDTGGDGPLVICTPGLGDLRGEYRFVVPALAAAGRRVATMDLRGHGESSTGWNDHSPQAVGADVLALVRHLDAGPAVLIGESVTAASAIWAAAEAPELVTALVLSGPFARDLPLSPVQRAAVPLLGRFVPLWTAYWSSLMPSAKPSDFAAYRAALAANLREPGRRAALRTMLAASKAACSARAEQVRCPALVVMGGKDRDFKDPAAEAAHVAGMVRGSVTVIEDAGHYPQVEYPRAFVAAVEEFLAGTGAGSA</sequence>
<dbReference type="InterPro" id="IPR050228">
    <property type="entry name" value="Carboxylesterase_BioH"/>
</dbReference>
<name>A0A0T6LN31_WENVI</name>
<dbReference type="AlphaFoldDB" id="A0A0T6LN31"/>
<dbReference type="InterPro" id="IPR029058">
    <property type="entry name" value="AB_hydrolase_fold"/>
</dbReference>
<dbReference type="InterPro" id="IPR000639">
    <property type="entry name" value="Epox_hydrolase-like"/>
</dbReference>
<dbReference type="EMBL" id="LLZU01000036">
    <property type="protein sequence ID" value="KRV47510.1"/>
    <property type="molecule type" value="Genomic_DNA"/>
</dbReference>
<dbReference type="Gene3D" id="3.40.50.1820">
    <property type="entry name" value="alpha/beta hydrolase"/>
    <property type="match status" value="1"/>
</dbReference>
<protein>
    <recommendedName>
        <fullName evidence="1">Serine aminopeptidase S33 domain-containing protein</fullName>
    </recommendedName>
</protein>
<dbReference type="RefSeq" id="WP_018384022.1">
    <property type="nucleotide sequence ID" value="NZ_LLZU01000036.1"/>
</dbReference>
<evidence type="ECO:0000313" key="2">
    <source>
        <dbReference type="EMBL" id="KRV47510.1"/>
    </source>
</evidence>
<dbReference type="PANTHER" id="PTHR43194">
    <property type="entry name" value="HYDROLASE ALPHA/BETA FOLD FAMILY"/>
    <property type="match status" value="1"/>
</dbReference>
<comment type="caution">
    <text evidence="2">The sequence shown here is derived from an EMBL/GenBank/DDBJ whole genome shotgun (WGS) entry which is preliminary data.</text>
</comment>
<reference evidence="2 3" key="1">
    <citation type="submission" date="2015-10" db="EMBL/GenBank/DDBJ databases">
        <title>Draft genome sequence of pyrrolomycin-producing Streptomyces vitaminophilus.</title>
        <authorList>
            <person name="Graham D.E."/>
            <person name="Mahan K.M."/>
            <person name="Klingeman D.M."/>
            <person name="Hettich R.L."/>
            <person name="Parry R.J."/>
        </authorList>
    </citation>
    <scope>NUCLEOTIDE SEQUENCE [LARGE SCALE GENOMIC DNA]</scope>
    <source>
        <strain evidence="2 3">ATCC 31673</strain>
    </source>
</reference>
<dbReference type="PRINTS" id="PR00412">
    <property type="entry name" value="EPOXHYDRLASE"/>
</dbReference>
<organism evidence="2 3">
    <name type="scientific">Wenjunlia vitaminophila</name>
    <name type="common">Streptomyces vitaminophilus</name>
    <dbReference type="NCBI Taxonomy" id="76728"/>
    <lineage>
        <taxon>Bacteria</taxon>
        <taxon>Bacillati</taxon>
        <taxon>Actinomycetota</taxon>
        <taxon>Actinomycetes</taxon>
        <taxon>Kitasatosporales</taxon>
        <taxon>Streptomycetaceae</taxon>
        <taxon>Wenjunlia</taxon>
    </lineage>
</organism>
<accession>A0A0T6LN31</accession>
<dbReference type="InterPro" id="IPR022742">
    <property type="entry name" value="Hydrolase_4"/>
</dbReference>